<keyword evidence="14" id="KW-1185">Reference proteome</keyword>
<evidence type="ECO:0000256" key="6">
    <source>
        <dbReference type="ARBA" id="ARBA00022840"/>
    </source>
</evidence>
<dbReference type="InterPro" id="IPR027417">
    <property type="entry name" value="P-loop_NTPase"/>
</dbReference>
<evidence type="ECO:0000256" key="4">
    <source>
        <dbReference type="ARBA" id="ARBA00022737"/>
    </source>
</evidence>
<reference evidence="13 14" key="1">
    <citation type="submission" date="2022-12" db="EMBL/GenBank/DDBJ databases">
        <title>Chromosome-level genome of Tegillarca granosa.</title>
        <authorList>
            <person name="Kim J."/>
        </authorList>
    </citation>
    <scope>NUCLEOTIDE SEQUENCE [LARGE SCALE GENOMIC DNA]</scope>
    <source>
        <strain evidence="13">Teg-2019</strain>
        <tissue evidence="13">Adductor muscle</tissue>
    </source>
</reference>
<evidence type="ECO:0000259" key="12">
    <source>
        <dbReference type="PROSITE" id="PS51456"/>
    </source>
</evidence>
<evidence type="ECO:0000313" key="13">
    <source>
        <dbReference type="EMBL" id="KAJ8313291.1"/>
    </source>
</evidence>
<keyword evidence="4" id="KW-0677">Repeat</keyword>
<dbReference type="PANTHER" id="PTHR46256">
    <property type="entry name" value="AGAP011099-PA"/>
    <property type="match status" value="1"/>
</dbReference>
<evidence type="ECO:0000256" key="8">
    <source>
        <dbReference type="ARBA" id="ARBA00023175"/>
    </source>
</evidence>
<dbReference type="SUPFAM" id="SSF52540">
    <property type="entry name" value="P-loop containing nucleoside triphosphate hydrolases"/>
    <property type="match status" value="1"/>
</dbReference>
<dbReference type="EMBL" id="JARBDR010000378">
    <property type="protein sequence ID" value="KAJ8313291.1"/>
    <property type="molecule type" value="Genomic_DNA"/>
</dbReference>
<dbReference type="Pfam" id="PF00063">
    <property type="entry name" value="Myosin_head"/>
    <property type="match status" value="1"/>
</dbReference>
<evidence type="ECO:0000256" key="10">
    <source>
        <dbReference type="ARBA" id="ARBA00023273"/>
    </source>
</evidence>
<dbReference type="InterPro" id="IPR052409">
    <property type="entry name" value="Myosin-III_kinase_activity"/>
</dbReference>
<dbReference type="Gene3D" id="3.40.850.10">
    <property type="entry name" value="Kinesin motor domain"/>
    <property type="match status" value="1"/>
</dbReference>
<name>A0ABQ9F9L3_TEGGR</name>
<evidence type="ECO:0000256" key="2">
    <source>
        <dbReference type="ARBA" id="ARBA00004316"/>
    </source>
</evidence>
<gene>
    <name evidence="13" type="ORF">KUTeg_009157</name>
</gene>
<evidence type="ECO:0000256" key="11">
    <source>
        <dbReference type="PROSITE-ProRule" id="PRU00782"/>
    </source>
</evidence>
<keyword evidence="8" id="KW-0505">Motor protein</keyword>
<dbReference type="SMART" id="SM00242">
    <property type="entry name" value="MYSc"/>
    <property type="match status" value="1"/>
</dbReference>
<feature type="domain" description="Myosin motor" evidence="12">
    <location>
        <begin position="1"/>
        <end position="490"/>
    </location>
</feature>
<dbReference type="Gene3D" id="1.20.5.4820">
    <property type="match status" value="1"/>
</dbReference>
<comment type="caution">
    <text evidence="13">The sequence shown here is derived from an EMBL/GenBank/DDBJ whole genome shotgun (WGS) entry which is preliminary data.</text>
</comment>
<comment type="caution">
    <text evidence="11">Lacks conserved residue(s) required for the propagation of feature annotation.</text>
</comment>
<keyword evidence="9" id="KW-0206">Cytoskeleton</keyword>
<dbReference type="PANTHER" id="PTHR46256:SF3">
    <property type="entry name" value="MYOSIN MOTOR DOMAIN-CONTAINING PROTEIN"/>
    <property type="match status" value="1"/>
</dbReference>
<keyword evidence="5" id="KW-0547">Nucleotide-binding</keyword>
<feature type="region of interest" description="Actin-binding" evidence="11">
    <location>
        <begin position="365"/>
        <end position="387"/>
    </location>
</feature>
<accession>A0ABQ9F9L3</accession>
<keyword evidence="6" id="KW-0067">ATP-binding</keyword>
<comment type="similarity">
    <text evidence="11">Belongs to the TRAFAC class myosin-kinesin ATPase superfamily. Myosin family.</text>
</comment>
<dbReference type="Proteomes" id="UP001217089">
    <property type="component" value="Unassembled WGS sequence"/>
</dbReference>
<organism evidence="13 14">
    <name type="scientific">Tegillarca granosa</name>
    <name type="common">Malaysian cockle</name>
    <name type="synonym">Anadara granosa</name>
    <dbReference type="NCBI Taxonomy" id="220873"/>
    <lineage>
        <taxon>Eukaryota</taxon>
        <taxon>Metazoa</taxon>
        <taxon>Spiralia</taxon>
        <taxon>Lophotrochozoa</taxon>
        <taxon>Mollusca</taxon>
        <taxon>Bivalvia</taxon>
        <taxon>Autobranchia</taxon>
        <taxon>Pteriomorphia</taxon>
        <taxon>Arcoida</taxon>
        <taxon>Arcoidea</taxon>
        <taxon>Arcidae</taxon>
        <taxon>Tegillarca</taxon>
    </lineage>
</organism>
<evidence type="ECO:0000313" key="14">
    <source>
        <dbReference type="Proteomes" id="UP001217089"/>
    </source>
</evidence>
<keyword evidence="3" id="KW-0963">Cytoplasm</keyword>
<evidence type="ECO:0000256" key="3">
    <source>
        <dbReference type="ARBA" id="ARBA00022490"/>
    </source>
</evidence>
<evidence type="ECO:0000256" key="5">
    <source>
        <dbReference type="ARBA" id="ARBA00022741"/>
    </source>
</evidence>
<evidence type="ECO:0000256" key="7">
    <source>
        <dbReference type="ARBA" id="ARBA00023123"/>
    </source>
</evidence>
<keyword evidence="7 11" id="KW-0518">Myosin</keyword>
<dbReference type="InterPro" id="IPR001609">
    <property type="entry name" value="Myosin_head_motor_dom-like"/>
</dbReference>
<comment type="subcellular location">
    <subcellularLocation>
        <location evidence="2">Cell projection</location>
    </subcellularLocation>
    <subcellularLocation>
        <location evidence="1">Cytoplasm</location>
        <location evidence="1">Cytoskeleton</location>
    </subcellularLocation>
</comment>
<dbReference type="InterPro" id="IPR036961">
    <property type="entry name" value="Kinesin_motor_dom_sf"/>
</dbReference>
<sequence>MTLLFWDGVNLRGNLTVANSKIQQRDCQGLHVEKSRVVKTDYSTSELDIKDKTPLSRAAELLMVDATILGHSLIASTFTFSEEDIVCFKSKSQAEDGRDALAKALYERLFGWLVRQINHDLHPSRSSTRSSTEIGVLDIAGFEKLHVNSFEQLCINIVNERLQNFMNETVFTMERQIYEEDGLHIDDVTYKNNEPTIKLLIGKKTGILVILDEETKFQQGSDSGFVDKVVQKHEKNDILQKCTGDRPEFGIRHFAGHVWYNAKGILDKNRDQLGKDLTKCLQGSSDIFVSDIFTVKKGPTGTISATHMNIGKSTRVGFGGGRKDSKMKEKGRQLEYGKLGSPTPIVQVYNPKDHKTVVSYFQSSMNELLNKMQHADPHFVRCIKPNCYQKSDNFTDTSVKDQLLYNGVCEIANIRKMGYSVRKKHAEFIQRYTQLYPESRNQQEAKQKIEIIMDKILPLSFRDDYRIGKYRVSYIIVNKSSWIKYYHLTSGTTTE</sequence>
<dbReference type="Gene3D" id="1.20.120.720">
    <property type="entry name" value="Myosin VI head, motor domain, U50 subdomain"/>
    <property type="match status" value="1"/>
</dbReference>
<evidence type="ECO:0000256" key="1">
    <source>
        <dbReference type="ARBA" id="ARBA00004245"/>
    </source>
</evidence>
<dbReference type="Gene3D" id="1.20.58.530">
    <property type="match status" value="1"/>
</dbReference>
<evidence type="ECO:0000256" key="9">
    <source>
        <dbReference type="ARBA" id="ARBA00023212"/>
    </source>
</evidence>
<keyword evidence="10" id="KW-0966">Cell projection</keyword>
<protein>
    <recommendedName>
        <fullName evidence="12">Myosin motor domain-containing protein</fullName>
    </recommendedName>
</protein>
<proteinExistence type="inferred from homology"/>
<keyword evidence="11" id="KW-0009">Actin-binding</keyword>
<dbReference type="PROSITE" id="PS51456">
    <property type="entry name" value="MYOSIN_MOTOR"/>
    <property type="match status" value="1"/>
</dbReference>